<name>G6EFT3_9SPHN</name>
<gene>
    <name evidence="2" type="ORF">NSU_3204</name>
</gene>
<evidence type="ECO:0000313" key="3">
    <source>
        <dbReference type="Proteomes" id="UP000004030"/>
    </source>
</evidence>
<comment type="caution">
    <text evidence="2">The sequence shown here is derived from an EMBL/GenBank/DDBJ whole genome shotgun (WGS) entry which is preliminary data.</text>
</comment>
<accession>G6EFT3</accession>
<dbReference type="EMBL" id="AGFM01000053">
    <property type="protein sequence ID" value="EHJ59861.1"/>
    <property type="molecule type" value="Genomic_DNA"/>
</dbReference>
<keyword evidence="3" id="KW-1185">Reference proteome</keyword>
<evidence type="ECO:0000256" key="1">
    <source>
        <dbReference type="SAM" id="MobiDB-lite"/>
    </source>
</evidence>
<protein>
    <submittedName>
        <fullName evidence="2">Uncharacterized protein</fullName>
    </submittedName>
</protein>
<proteinExistence type="predicted"/>
<dbReference type="AlphaFoldDB" id="G6EFT3"/>
<evidence type="ECO:0000313" key="2">
    <source>
        <dbReference type="EMBL" id="EHJ59861.1"/>
    </source>
</evidence>
<dbReference type="Proteomes" id="UP000004030">
    <property type="component" value="Unassembled WGS sequence"/>
</dbReference>
<reference evidence="2 3" key="1">
    <citation type="journal article" date="2012" name="J. Bacteriol.">
        <title>Genome sequence of benzo(a)pyrene-degrading bacterium Novosphingobium pentaromativorans US6-1.</title>
        <authorList>
            <person name="Luo Y.R."/>
            <person name="Kang S.G."/>
            <person name="Kim S.J."/>
            <person name="Kim M.R."/>
            <person name="Li N."/>
            <person name="Lee J.H."/>
            <person name="Kwon K.K."/>
        </authorList>
    </citation>
    <scope>NUCLEOTIDE SEQUENCE [LARGE SCALE GENOMIC DNA]</scope>
    <source>
        <strain evidence="2 3">US6-1</strain>
    </source>
</reference>
<sequence length="73" mass="8208">MLSVTDRLMIGDGKRPAHVDGPDQGSLRHTDCRARGVCPWSERGARGRTSFFSELMSGHIARTPDQRRFIPAW</sequence>
<feature type="region of interest" description="Disordered" evidence="1">
    <location>
        <begin position="1"/>
        <end position="28"/>
    </location>
</feature>
<organism evidence="2 3">
    <name type="scientific">Novosphingobium pentaromativorans US6-1</name>
    <dbReference type="NCBI Taxonomy" id="1088721"/>
    <lineage>
        <taxon>Bacteria</taxon>
        <taxon>Pseudomonadati</taxon>
        <taxon>Pseudomonadota</taxon>
        <taxon>Alphaproteobacteria</taxon>
        <taxon>Sphingomonadales</taxon>
        <taxon>Sphingomonadaceae</taxon>
        <taxon>Novosphingobium</taxon>
    </lineage>
</organism>
<feature type="compositionally biased region" description="Basic and acidic residues" evidence="1">
    <location>
        <begin position="12"/>
        <end position="28"/>
    </location>
</feature>